<organism evidence="15 16">
    <name type="scientific">Rhodotorula toruloides</name>
    <name type="common">Yeast</name>
    <name type="synonym">Rhodosporidium toruloides</name>
    <dbReference type="NCBI Taxonomy" id="5286"/>
    <lineage>
        <taxon>Eukaryota</taxon>
        <taxon>Fungi</taxon>
        <taxon>Dikarya</taxon>
        <taxon>Basidiomycota</taxon>
        <taxon>Pucciniomycotina</taxon>
        <taxon>Microbotryomycetes</taxon>
        <taxon>Sporidiobolales</taxon>
        <taxon>Sporidiobolaceae</taxon>
        <taxon>Rhodotorula</taxon>
    </lineage>
</organism>
<dbReference type="InterPro" id="IPR004821">
    <property type="entry name" value="Cyt_trans-like"/>
</dbReference>
<evidence type="ECO:0000256" key="12">
    <source>
        <dbReference type="RuleBase" id="RU362021"/>
    </source>
</evidence>
<dbReference type="Proteomes" id="UP000199069">
    <property type="component" value="Unassembled WGS sequence"/>
</dbReference>
<reference evidence="15 16" key="1">
    <citation type="submission" date="2015-07" db="EMBL/GenBank/DDBJ databases">
        <authorList>
            <person name="Cajimat M.N.B."/>
            <person name="Milazzo M.L."/>
            <person name="Fulhorst C.F."/>
        </authorList>
    </citation>
    <scope>NUCLEOTIDE SEQUENCE [LARGE SCALE GENOMIC DNA]</scope>
    <source>
        <strain evidence="15">Single colony</strain>
    </source>
</reference>
<dbReference type="EC" id="2.7.7.1" evidence="12"/>
<dbReference type="AlphaFoldDB" id="A0A0K3CKY6"/>
<evidence type="ECO:0000256" key="6">
    <source>
        <dbReference type="ARBA" id="ARBA00022695"/>
    </source>
</evidence>
<feature type="compositionally biased region" description="Basic and acidic residues" evidence="13">
    <location>
        <begin position="308"/>
        <end position="324"/>
    </location>
</feature>
<evidence type="ECO:0000256" key="11">
    <source>
        <dbReference type="ARBA" id="ARBA00049001"/>
    </source>
</evidence>
<keyword evidence="8 12" id="KW-0067">ATP-binding</keyword>
<proteinExistence type="inferred from homology"/>
<protein>
    <recommendedName>
        <fullName evidence="12">Nicotinamide-nucleotide adenylyltransferase</fullName>
        <ecNumber evidence="12">2.7.7.1</ecNumber>
        <ecNumber evidence="12">2.7.7.18</ecNumber>
    </recommendedName>
</protein>
<accession>A0A0K3CKY6</accession>
<evidence type="ECO:0000313" key="15">
    <source>
        <dbReference type="EMBL" id="CTR10304.1"/>
    </source>
</evidence>
<dbReference type="GO" id="GO:0000309">
    <property type="term" value="F:nicotinamide-nucleotide adenylyltransferase activity"/>
    <property type="evidence" value="ECO:0007669"/>
    <property type="project" value="UniProtKB-EC"/>
</dbReference>
<keyword evidence="16" id="KW-1185">Reference proteome</keyword>
<dbReference type="UniPathway" id="UPA00253">
    <property type="reaction ID" value="UER00332"/>
</dbReference>
<feature type="region of interest" description="Disordered" evidence="13">
    <location>
        <begin position="293"/>
        <end position="353"/>
    </location>
</feature>
<keyword evidence="6 12" id="KW-0548">Nucleotidyltransferase</keyword>
<evidence type="ECO:0000313" key="16">
    <source>
        <dbReference type="Proteomes" id="UP000199069"/>
    </source>
</evidence>
<dbReference type="OMA" id="HFDYELN"/>
<dbReference type="CDD" id="cd09286">
    <property type="entry name" value="NMNAT_Eukarya"/>
    <property type="match status" value="1"/>
</dbReference>
<dbReference type="SUPFAM" id="SSF52374">
    <property type="entry name" value="Nucleotidylyl transferase"/>
    <property type="match status" value="1"/>
</dbReference>
<dbReference type="EC" id="2.7.7.18" evidence="12"/>
<dbReference type="EMBL" id="CWKI01000012">
    <property type="protein sequence ID" value="CTR10304.1"/>
    <property type="molecule type" value="Genomic_DNA"/>
</dbReference>
<dbReference type="NCBIfam" id="TIGR00482">
    <property type="entry name" value="nicotinate (nicotinamide) nucleotide adenylyltransferase"/>
    <property type="match status" value="1"/>
</dbReference>
<evidence type="ECO:0000256" key="5">
    <source>
        <dbReference type="ARBA" id="ARBA00022679"/>
    </source>
</evidence>
<keyword evidence="5 12" id="KW-0808">Transferase</keyword>
<evidence type="ECO:0000256" key="7">
    <source>
        <dbReference type="ARBA" id="ARBA00022741"/>
    </source>
</evidence>
<evidence type="ECO:0000256" key="8">
    <source>
        <dbReference type="ARBA" id="ARBA00022840"/>
    </source>
</evidence>
<dbReference type="Gene3D" id="3.40.50.620">
    <property type="entry name" value="HUPs"/>
    <property type="match status" value="1"/>
</dbReference>
<comment type="pathway">
    <text evidence="2">Cofactor biosynthesis; NAD(+) biosynthesis; deamido-NAD(+) from nicotinate D-ribonucleotide: step 1/1.</text>
</comment>
<feature type="compositionally biased region" description="Low complexity" evidence="13">
    <location>
        <begin position="330"/>
        <end position="340"/>
    </location>
</feature>
<keyword evidence="9 12" id="KW-0520">NAD</keyword>
<sequence length="353" mass="39498">MDGPYTFPTHRLARLEGANADKTPLVLVACGSYSPVTFLHLRLFEMARDDAHFNTSFHVVGGYLSPVNDKYNKLGLASAKHRVAMCDQAVSDTSDWLMVDPWEARQPRYLPTAQVLDHFDHELNTVRGGADVVVRDPRTGETRVEKRRVRVMLLAGSDLILTMSEPGVWAEKDLHHILGIYGCYIIERSESELDQSIFSSSSVHSRSPLALYRHNIHMVEQTVRNDVSSTKVRLFIRKGMSVKYLIPSVVIRYINRHGLYRTADRRRSSLAQVAPTASPSLVPTLRESGALADDSAVVFEDDEGDEAEKEREKERRVERERREGASLSPAHADQAQQEQAGGDVEMIASTSAS</sequence>
<feature type="domain" description="Cytidyltransferase-like" evidence="14">
    <location>
        <begin position="28"/>
        <end position="233"/>
    </location>
</feature>
<dbReference type="STRING" id="5286.A0A0K3CKY6"/>
<dbReference type="InterPro" id="IPR014729">
    <property type="entry name" value="Rossmann-like_a/b/a_fold"/>
</dbReference>
<comment type="catalytic activity">
    <reaction evidence="10 12">
        <text>nicotinate beta-D-ribonucleotide + ATP + H(+) = deamido-NAD(+) + diphosphate</text>
        <dbReference type="Rhea" id="RHEA:22860"/>
        <dbReference type="ChEBI" id="CHEBI:15378"/>
        <dbReference type="ChEBI" id="CHEBI:30616"/>
        <dbReference type="ChEBI" id="CHEBI:33019"/>
        <dbReference type="ChEBI" id="CHEBI:57502"/>
        <dbReference type="ChEBI" id="CHEBI:58437"/>
        <dbReference type="EC" id="2.7.7.18"/>
    </reaction>
</comment>
<dbReference type="PANTHER" id="PTHR12039">
    <property type="entry name" value="NICOTINAMIDE MONONUCLEOTIDE ADENYLYLTRANSFERASE"/>
    <property type="match status" value="1"/>
</dbReference>
<evidence type="ECO:0000256" key="4">
    <source>
        <dbReference type="ARBA" id="ARBA00022642"/>
    </source>
</evidence>
<comment type="pathway">
    <text evidence="1 12">Cofactor biosynthesis; NAD(+) biosynthesis; NAD(+) from nicotinamide D-ribonucleotide: step 1/1.</text>
</comment>
<dbReference type="FunFam" id="3.40.50.620:FF:000181">
    <property type="entry name" value="Nicotinamide/nicotinic acid mononucleotide adenylyltransferase 3"/>
    <property type="match status" value="1"/>
</dbReference>
<evidence type="ECO:0000256" key="9">
    <source>
        <dbReference type="ARBA" id="ARBA00023027"/>
    </source>
</evidence>
<comment type="catalytic activity">
    <reaction evidence="11 12">
        <text>beta-nicotinamide D-ribonucleotide + ATP + H(+) = diphosphate + NAD(+)</text>
        <dbReference type="Rhea" id="RHEA:21360"/>
        <dbReference type="ChEBI" id="CHEBI:14649"/>
        <dbReference type="ChEBI" id="CHEBI:15378"/>
        <dbReference type="ChEBI" id="CHEBI:30616"/>
        <dbReference type="ChEBI" id="CHEBI:33019"/>
        <dbReference type="ChEBI" id="CHEBI:57540"/>
        <dbReference type="EC" id="2.7.7.1"/>
    </reaction>
</comment>
<dbReference type="PANTHER" id="PTHR12039:SF0">
    <property type="entry name" value="NICOTINAMIDE-NUCLEOTIDE ADENYLYLTRANSFERASE"/>
    <property type="match status" value="1"/>
</dbReference>
<evidence type="ECO:0000256" key="13">
    <source>
        <dbReference type="SAM" id="MobiDB-lite"/>
    </source>
</evidence>
<dbReference type="Pfam" id="PF01467">
    <property type="entry name" value="CTP_transf_like"/>
    <property type="match status" value="1"/>
</dbReference>
<dbReference type="InterPro" id="IPR005248">
    <property type="entry name" value="NadD/NMNAT"/>
</dbReference>
<evidence type="ECO:0000256" key="2">
    <source>
        <dbReference type="ARBA" id="ARBA00005019"/>
    </source>
</evidence>
<comment type="similarity">
    <text evidence="3 12">Belongs to the eukaryotic NMN adenylyltransferase family.</text>
</comment>
<evidence type="ECO:0000256" key="1">
    <source>
        <dbReference type="ARBA" id="ARBA00004658"/>
    </source>
</evidence>
<evidence type="ECO:0000259" key="14">
    <source>
        <dbReference type="Pfam" id="PF01467"/>
    </source>
</evidence>
<dbReference type="GO" id="GO:0009435">
    <property type="term" value="P:NAD+ biosynthetic process"/>
    <property type="evidence" value="ECO:0007669"/>
    <property type="project" value="UniProtKB-UniPathway"/>
</dbReference>
<dbReference type="GO" id="GO:0004515">
    <property type="term" value="F:nicotinate-nucleotide adenylyltransferase activity"/>
    <property type="evidence" value="ECO:0007669"/>
    <property type="project" value="UniProtKB-EC"/>
</dbReference>
<evidence type="ECO:0000256" key="3">
    <source>
        <dbReference type="ARBA" id="ARBA00007064"/>
    </source>
</evidence>
<dbReference type="GO" id="GO:0005524">
    <property type="term" value="F:ATP binding"/>
    <property type="evidence" value="ECO:0007669"/>
    <property type="project" value="UniProtKB-KW"/>
</dbReference>
<keyword evidence="7 12" id="KW-0547">Nucleotide-binding</keyword>
<evidence type="ECO:0000256" key="10">
    <source>
        <dbReference type="ARBA" id="ARBA00048721"/>
    </source>
</evidence>
<dbReference type="InterPro" id="IPR051182">
    <property type="entry name" value="Euk_NMN_adenylyltrnsfrase"/>
</dbReference>
<gene>
    <name evidence="15" type="primary">FGENESH: predicted gene_12.325</name>
    <name evidence="15" type="ORF">BN2166_0061650</name>
</gene>
<keyword evidence="4 12" id="KW-0662">Pyridine nucleotide biosynthesis</keyword>
<name>A0A0K3CKY6_RHOTO</name>
<dbReference type="InterPro" id="IPR045094">
    <property type="entry name" value="NMNAT_euk"/>
</dbReference>